<dbReference type="RefSeq" id="YP_009042277.1">
    <property type="nucleotide sequence ID" value="NC_024354.1"/>
</dbReference>
<evidence type="ECO:0008006" key="3">
    <source>
        <dbReference type="Google" id="ProtNLM"/>
    </source>
</evidence>
<accession>A0A060ACD8</accession>
<evidence type="ECO:0000313" key="1">
    <source>
        <dbReference type="EMBL" id="AIA64570.1"/>
    </source>
</evidence>
<evidence type="ECO:0000313" key="2">
    <source>
        <dbReference type="Proteomes" id="UP000026984"/>
    </source>
</evidence>
<keyword evidence="2" id="KW-1185">Reference proteome</keyword>
<dbReference type="PROSITE" id="PS51257">
    <property type="entry name" value="PROKAR_LIPOPROTEIN"/>
    <property type="match status" value="1"/>
</dbReference>
<dbReference type="KEGG" id="vg:19686791"/>
<gene>
    <name evidence="1" type="ORF">CR8_040</name>
</gene>
<organism evidence="1 2">
    <name type="scientific">Cronobacter phage CR8</name>
    <dbReference type="NCBI Taxonomy" id="1327934"/>
    <lineage>
        <taxon>Viruses</taxon>
        <taxon>Duplodnaviria</taxon>
        <taxon>Heunggongvirae</taxon>
        <taxon>Uroviricota</taxon>
        <taxon>Caudoviricetes</taxon>
        <taxon>Vequintavirinae</taxon>
        <taxon>Certrevirus</taxon>
        <taxon>Certrevirus CR8</taxon>
    </lineage>
</organism>
<dbReference type="GeneID" id="19686791"/>
<reference evidence="1 2" key="1">
    <citation type="submission" date="2013-04" db="EMBL/GenBank/DDBJ databases">
        <title>Complete Genome Sequence of Cronobacter sakazakii Bacteriophage CR8.</title>
        <authorList>
            <person name="Kim Y."/>
            <person name="Shin H."/>
            <person name="Ryu S."/>
        </authorList>
    </citation>
    <scope>NUCLEOTIDE SEQUENCE [LARGE SCALE GENOMIC DNA]</scope>
</reference>
<name>A0A060ACD8_9CAUD</name>
<proteinExistence type="predicted"/>
<sequence length="98" mass="11214">MKKLILLAAILLVGCNPFDDGKPDHYEAKKSLMPTEVVALHKLCKSQPNYDISWVVQRDGEAKGVMCRYRDADYTRTSNTYSIDAEILQIKIQERLIK</sequence>
<protein>
    <recommendedName>
        <fullName evidence="3">Lipoprotein</fullName>
    </recommendedName>
</protein>
<dbReference type="EMBL" id="KC954774">
    <property type="protein sequence ID" value="AIA64570.1"/>
    <property type="molecule type" value="Genomic_DNA"/>
</dbReference>
<dbReference type="Proteomes" id="UP000026984">
    <property type="component" value="Segment"/>
</dbReference>